<dbReference type="SUPFAM" id="SSF55144">
    <property type="entry name" value="LigT-like"/>
    <property type="match status" value="1"/>
</dbReference>
<dbReference type="AlphaFoldDB" id="A0A1H2FR28"/>
<sequence length="183" mass="20075">MRDDTLRLFFALPCPPESAAAICAWRDALALGGRALAAEHLHLTLVFLGQQPRARLDELRRLAAGIEAAPFVLHLDRLDAGRHGLLWLAPSAPPAALERLAAQLRERLQAAGVDCDGRPLHPHLSLLRHAAARPAEAHPDFAWPVEAFALYASLPTPRGVRYRELGRWPLRASLQPPRHAAPP</sequence>
<feature type="active site" description="Proton acceptor" evidence="2">
    <location>
        <position position="123"/>
    </location>
</feature>
<dbReference type="EC" id="3.1.4.58" evidence="2"/>
<dbReference type="PANTHER" id="PTHR35561:SF1">
    <property type="entry name" value="RNA 2',3'-CYCLIC PHOSPHODIESTERASE"/>
    <property type="match status" value="1"/>
</dbReference>
<dbReference type="Gene3D" id="3.90.1140.10">
    <property type="entry name" value="Cyclic phosphodiesterase"/>
    <property type="match status" value="1"/>
</dbReference>
<gene>
    <name evidence="3" type="ORF">SAMN05216580_1358</name>
</gene>
<evidence type="ECO:0000313" key="3">
    <source>
        <dbReference type="EMBL" id="SDU09820.1"/>
    </source>
</evidence>
<dbReference type="STRING" id="1245526.SAMN05216580_1358"/>
<dbReference type="Pfam" id="PF13563">
    <property type="entry name" value="2_5_RNA_ligase2"/>
    <property type="match status" value="1"/>
</dbReference>
<evidence type="ECO:0000313" key="4">
    <source>
        <dbReference type="Proteomes" id="UP000243063"/>
    </source>
</evidence>
<dbReference type="RefSeq" id="WP_090213093.1">
    <property type="nucleotide sequence ID" value="NZ_LT629780.1"/>
</dbReference>
<dbReference type="Proteomes" id="UP000243063">
    <property type="component" value="Chromosome I"/>
</dbReference>
<evidence type="ECO:0000256" key="1">
    <source>
        <dbReference type="ARBA" id="ARBA00022801"/>
    </source>
</evidence>
<keyword evidence="1 2" id="KW-0378">Hydrolase</keyword>
<dbReference type="HAMAP" id="MF_01940">
    <property type="entry name" value="RNA_CPDase"/>
    <property type="match status" value="1"/>
</dbReference>
<dbReference type="InterPro" id="IPR004175">
    <property type="entry name" value="RNA_CPDase"/>
</dbReference>
<comment type="caution">
    <text evidence="2">Lacks conserved residue(s) required for the propagation of feature annotation.</text>
</comment>
<accession>A0A1H2FR28</accession>
<keyword evidence="3" id="KW-0436">Ligase</keyword>
<dbReference type="GO" id="GO:0008664">
    <property type="term" value="F:RNA 2',3'-cyclic 3'-phosphodiesterase activity"/>
    <property type="evidence" value="ECO:0007669"/>
    <property type="project" value="UniProtKB-EC"/>
</dbReference>
<feature type="short sequence motif" description="HXTX 1" evidence="2">
    <location>
        <begin position="42"/>
        <end position="45"/>
    </location>
</feature>
<comment type="catalytic activity">
    <reaction evidence="2">
        <text>a 3'-end 2',3'-cyclophospho-ribonucleotide-RNA + H2O = a 3'-end 2'-phospho-ribonucleotide-RNA + H(+)</text>
        <dbReference type="Rhea" id="RHEA:11828"/>
        <dbReference type="Rhea" id="RHEA-COMP:10464"/>
        <dbReference type="Rhea" id="RHEA-COMP:17353"/>
        <dbReference type="ChEBI" id="CHEBI:15377"/>
        <dbReference type="ChEBI" id="CHEBI:15378"/>
        <dbReference type="ChEBI" id="CHEBI:83064"/>
        <dbReference type="ChEBI" id="CHEBI:173113"/>
        <dbReference type="EC" id="3.1.4.58"/>
    </reaction>
</comment>
<dbReference type="NCBIfam" id="TIGR02258">
    <property type="entry name" value="2_5_ligase"/>
    <property type="match status" value="1"/>
</dbReference>
<protein>
    <recommendedName>
        <fullName evidence="2">RNA 2',3'-cyclic phosphodiesterase</fullName>
        <shortName evidence="2">RNA 2',3'-CPDase</shortName>
        <ecNumber evidence="2">3.1.4.58</ecNumber>
    </recommendedName>
</protein>
<dbReference type="EMBL" id="LT629780">
    <property type="protein sequence ID" value="SDU09820.1"/>
    <property type="molecule type" value="Genomic_DNA"/>
</dbReference>
<reference evidence="4" key="1">
    <citation type="submission" date="2016-10" db="EMBL/GenBank/DDBJ databases">
        <authorList>
            <person name="Varghese N."/>
            <person name="Submissions S."/>
        </authorList>
    </citation>
    <scope>NUCLEOTIDE SEQUENCE [LARGE SCALE GENOMIC DNA]</scope>
    <source>
        <strain evidence="4">CCTCC 2012022</strain>
    </source>
</reference>
<keyword evidence="4" id="KW-1185">Reference proteome</keyword>
<comment type="function">
    <text evidence="2">Hydrolyzes RNA 2',3'-cyclic phosphodiester to an RNA 2'-phosphomonoester.</text>
</comment>
<evidence type="ECO:0000256" key="2">
    <source>
        <dbReference type="HAMAP-Rule" id="MF_01940"/>
    </source>
</evidence>
<dbReference type="PANTHER" id="PTHR35561">
    <property type="entry name" value="RNA 2',3'-CYCLIC PHOSPHODIESTERASE"/>
    <property type="match status" value="1"/>
</dbReference>
<dbReference type="GO" id="GO:0004113">
    <property type="term" value="F:2',3'-cyclic-nucleotide 3'-phosphodiesterase activity"/>
    <property type="evidence" value="ECO:0007669"/>
    <property type="project" value="InterPro"/>
</dbReference>
<dbReference type="OrthoDB" id="7061261at2"/>
<dbReference type="GO" id="GO:0016874">
    <property type="term" value="F:ligase activity"/>
    <property type="evidence" value="ECO:0007669"/>
    <property type="project" value="UniProtKB-KW"/>
</dbReference>
<name>A0A1H2FR28_9GAMM</name>
<feature type="active site" description="Proton donor" evidence="2">
    <location>
        <position position="42"/>
    </location>
</feature>
<dbReference type="InterPro" id="IPR009097">
    <property type="entry name" value="Cyclic_Pdiesterase"/>
</dbReference>
<comment type="similarity">
    <text evidence="2">Belongs to the 2H phosphoesterase superfamily. ThpR family.</text>
</comment>
<organism evidence="3 4">
    <name type="scientific">Geopseudomonas guangdongensis</name>
    <dbReference type="NCBI Taxonomy" id="1245526"/>
    <lineage>
        <taxon>Bacteria</taxon>
        <taxon>Pseudomonadati</taxon>
        <taxon>Pseudomonadota</taxon>
        <taxon>Gammaproteobacteria</taxon>
        <taxon>Pseudomonadales</taxon>
        <taxon>Pseudomonadaceae</taxon>
        <taxon>Geopseudomonas</taxon>
    </lineage>
</organism>
<proteinExistence type="inferred from homology"/>